<accession>A0A0B4EVD1</accession>
<dbReference type="InterPro" id="IPR036322">
    <property type="entry name" value="WD40_repeat_dom_sf"/>
</dbReference>
<proteinExistence type="predicted"/>
<feature type="domain" description="Nephrocystin 3-like N-terminal" evidence="4">
    <location>
        <begin position="2"/>
        <end position="96"/>
    </location>
</feature>
<feature type="domain" description="GPI inositol-deacylase winged helix" evidence="3">
    <location>
        <begin position="208"/>
        <end position="278"/>
    </location>
</feature>
<sequence length="1055" mass="118469">MAALIRTIAFQIAQQLPSFRKTLLDMVDGGYKPKDAEWRSTWKRLFVNLLFEMEFHPPLYWIIDGVDEAASPHHLFELLSDLKLSKIPIRVLVTSRWSQTLVSALERASFRVPSSMFSIDSDLTDMRLYVEEELKYNNWEEKITDKVVRKVLERANDNFLWVHLILEELKDCNTEEDIEDRLFELARGMDGLYQRMEETICRIQRPSDRNLARRLLIWSMYTRRTLAMDELSDALAPDFGRILDISQTAGRLCGHFITIEGEDKIGLIHQTAREYLTTTSSLPFSLDGPAAHGELFRASITSFLDKGLRSKLQRASPKLLEYCATSWPYHLCATDLQKNGDEHLDLLTQFFTQPSVLIWTHVLALLGQLGVLIEASQSLYTFVRRKRKAEAVSDPAFRRFDELEVLESWSRDLLKLLGKFGSCLTQEPTIIYTSVASFCPTSSSIFKTFGRQQTSNVAVQGLPEDWDDCLARVSVSAESVATLICCSGRYLAVGTSGKTAVVWDCTTFHQVAELEHGEAVSALCFSSKGDRLETYGLRHTKIWTPQTGKLLLSIPNYANMQALCLQFVDDDTAITMGSDHRCVLRASLSPKAACEWSNMNPQLLNDTESLEGTYLNSPVALSITPDGSKIAATYRRFPLTIWSFDSATPLVRLARPDKAGQPSKPLPFVSQISWHPGGDEILGIFMDGHSFRWNIVDGAYQEHAPTPGQMPSDIICSPDGLVYAICGEGAVELFDYEASEKLRLGQTASQMSIEHLAWSEDGDRVCYAELGGRLTVVQLDHGKEGRRARRVERFKPKFDTVGVAQILFLPGSRNSLLVSSSSSVQRWSLEPAQLETTWDYGQSPTSRQWIPHPRYSRNLLSITPDGVSVHLRCSLEKISTVLWDAISTGDRPDDDLPESSSTHQNPNDAVDDVTVNEEVESVKNAFVDGHLLVKISRTSSSSKLRPRFLIFDANHNLENSISLVHIPEKVSQMVEMPLNVLPNSKLVFIDQSFRVCSWHIGPTSRADNVQRYFFIPRDWLPLQSLGLLQITSTGAILCPRKGGVSVIHSSIGAAF</sequence>
<organism evidence="5 6">
    <name type="scientific">Metarhizium anisopliae (strain ARSEF 549)</name>
    <dbReference type="NCBI Taxonomy" id="3151832"/>
    <lineage>
        <taxon>Eukaryota</taxon>
        <taxon>Fungi</taxon>
        <taxon>Dikarya</taxon>
        <taxon>Ascomycota</taxon>
        <taxon>Pezizomycotina</taxon>
        <taxon>Sordariomycetes</taxon>
        <taxon>Hypocreomycetidae</taxon>
        <taxon>Hypocreales</taxon>
        <taxon>Clavicipitaceae</taxon>
        <taxon>Metarhizium</taxon>
    </lineage>
</organism>
<name>A0A0B4EVD1_METAF</name>
<keyword evidence="6" id="KW-1185">Reference proteome</keyword>
<dbReference type="InterPro" id="IPR056884">
    <property type="entry name" value="NPHP3-like_N"/>
</dbReference>
<evidence type="ECO:0000256" key="2">
    <source>
        <dbReference type="SAM" id="MobiDB-lite"/>
    </source>
</evidence>
<evidence type="ECO:0000256" key="1">
    <source>
        <dbReference type="ARBA" id="ARBA00022737"/>
    </source>
</evidence>
<keyword evidence="1" id="KW-0677">Repeat</keyword>
<evidence type="ECO:0000259" key="4">
    <source>
        <dbReference type="Pfam" id="PF24883"/>
    </source>
</evidence>
<dbReference type="SUPFAM" id="SSF50978">
    <property type="entry name" value="WD40 repeat-like"/>
    <property type="match status" value="1"/>
</dbReference>
<dbReference type="HOGENOM" id="CLU_001384_1_0_1"/>
<comment type="caution">
    <text evidence="5">The sequence shown here is derived from an EMBL/GenBank/DDBJ whole genome shotgun (WGS) entry which is preliminary data.</text>
</comment>
<dbReference type="PANTHER" id="PTHR10039">
    <property type="entry name" value="AMELOGENIN"/>
    <property type="match status" value="1"/>
</dbReference>
<feature type="region of interest" description="Disordered" evidence="2">
    <location>
        <begin position="889"/>
        <end position="909"/>
    </location>
</feature>
<evidence type="ECO:0000313" key="6">
    <source>
        <dbReference type="Proteomes" id="UP000031186"/>
    </source>
</evidence>
<feature type="non-terminal residue" evidence="5">
    <location>
        <position position="1"/>
    </location>
</feature>
<feature type="compositionally biased region" description="Polar residues" evidence="2">
    <location>
        <begin position="898"/>
        <end position="907"/>
    </location>
</feature>
<dbReference type="VEuPathDB" id="FungiDB:MAN_05564"/>
<dbReference type="Pfam" id="PF22939">
    <property type="entry name" value="WHD_GPIID"/>
    <property type="match status" value="1"/>
</dbReference>
<dbReference type="Gene3D" id="2.130.10.10">
    <property type="entry name" value="YVTN repeat-like/Quinoprotein amine dehydrogenase"/>
    <property type="match status" value="2"/>
</dbReference>
<dbReference type="InterPro" id="IPR054471">
    <property type="entry name" value="GPIID_WHD"/>
</dbReference>
<dbReference type="PANTHER" id="PTHR10039:SF16">
    <property type="entry name" value="GPI INOSITOL-DEACYLASE"/>
    <property type="match status" value="1"/>
</dbReference>
<dbReference type="EMBL" id="AZNF01000006">
    <property type="protein sequence ID" value="KID65905.1"/>
    <property type="molecule type" value="Genomic_DNA"/>
</dbReference>
<dbReference type="Proteomes" id="UP000031186">
    <property type="component" value="Unassembled WGS sequence"/>
</dbReference>
<reference evidence="5 6" key="1">
    <citation type="journal article" date="2014" name="Proc. Natl. Acad. Sci. U.S.A.">
        <title>Trajectory and genomic determinants of fungal-pathogen speciation and host adaptation.</title>
        <authorList>
            <person name="Hu X."/>
            <person name="Xiao G."/>
            <person name="Zheng P."/>
            <person name="Shang Y."/>
            <person name="Su Y."/>
            <person name="Zhang X."/>
            <person name="Liu X."/>
            <person name="Zhan S."/>
            <person name="St Leger R.J."/>
            <person name="Wang C."/>
        </authorList>
    </citation>
    <scope>NUCLEOTIDE SEQUENCE [LARGE SCALE GENOMIC DNA]</scope>
    <source>
        <strain evidence="5 6">ARSEF 549</strain>
    </source>
</reference>
<evidence type="ECO:0000259" key="3">
    <source>
        <dbReference type="Pfam" id="PF22939"/>
    </source>
</evidence>
<gene>
    <name evidence="5" type="ORF">MAN_05564</name>
</gene>
<protein>
    <submittedName>
        <fullName evidence="5">Vegetative incompatibility protein 4</fullName>
    </submittedName>
</protein>
<dbReference type="AlphaFoldDB" id="A0A0B4EVD1"/>
<dbReference type="OrthoDB" id="194358at2759"/>
<evidence type="ECO:0000313" key="5">
    <source>
        <dbReference type="EMBL" id="KID65905.1"/>
    </source>
</evidence>
<dbReference type="Pfam" id="PF24883">
    <property type="entry name" value="NPHP3_N"/>
    <property type="match status" value="1"/>
</dbReference>
<dbReference type="InterPro" id="IPR015943">
    <property type="entry name" value="WD40/YVTN_repeat-like_dom_sf"/>
</dbReference>